<evidence type="ECO:0000313" key="7">
    <source>
        <dbReference type="Proteomes" id="UP001501598"/>
    </source>
</evidence>
<keyword evidence="4 5" id="KW-0408">Iron</keyword>
<gene>
    <name evidence="6" type="ORF">GCM10023175_00810</name>
</gene>
<dbReference type="EC" id="1.13.11.-" evidence="5"/>
<dbReference type="InterPro" id="IPR004294">
    <property type="entry name" value="Carotenoid_Oase"/>
</dbReference>
<keyword evidence="3 5" id="KW-0560">Oxidoreductase</keyword>
<dbReference type="Pfam" id="PF03055">
    <property type="entry name" value="RPE65"/>
    <property type="match status" value="1"/>
</dbReference>
<keyword evidence="2 5" id="KW-0479">Metal-binding</keyword>
<evidence type="ECO:0000256" key="5">
    <source>
        <dbReference type="RuleBase" id="RU364048"/>
    </source>
</evidence>
<evidence type="ECO:0000256" key="4">
    <source>
        <dbReference type="ARBA" id="ARBA00023004"/>
    </source>
</evidence>
<comment type="cofactor">
    <cofactor evidence="5">
        <name>Fe(2+)</name>
        <dbReference type="ChEBI" id="CHEBI:29033"/>
    </cofactor>
    <text evidence="5">Binds 1 Fe(2+) ion per subunit.</text>
</comment>
<dbReference type="RefSeq" id="WP_345411494.1">
    <property type="nucleotide sequence ID" value="NZ_BAABGT010000003.1"/>
</dbReference>
<evidence type="ECO:0000256" key="2">
    <source>
        <dbReference type="ARBA" id="ARBA00022723"/>
    </source>
</evidence>
<keyword evidence="7" id="KW-1185">Reference proteome</keyword>
<protein>
    <recommendedName>
        <fullName evidence="5">Dioxygenase</fullName>
        <ecNumber evidence="5">1.13.11.-</ecNumber>
    </recommendedName>
</protein>
<keyword evidence="5" id="KW-0223">Dioxygenase</keyword>
<dbReference type="PANTHER" id="PTHR10543">
    <property type="entry name" value="BETA-CAROTENE DIOXYGENASE"/>
    <property type="match status" value="1"/>
</dbReference>
<evidence type="ECO:0000256" key="3">
    <source>
        <dbReference type="ARBA" id="ARBA00023002"/>
    </source>
</evidence>
<comment type="similarity">
    <text evidence="1 5">Belongs to the carotenoid oxygenase family.</text>
</comment>
<comment type="caution">
    <text evidence="6">The sequence shown here is derived from an EMBL/GenBank/DDBJ whole genome shotgun (WGS) entry which is preliminary data.</text>
</comment>
<sequence>MTTTDTPLYLRGHLAPVPDEIEARDLPVEGSLPPELTGRYLRNGPNPLPGQDPGHWFAGHGMLHGVRLREGRAEWYRNRWVRTEALEGHPFVRPDGTFDRAAVTANTHIVGHAGRLLALVENGFPYEVTPELETVGPRDFGGRLTTAMTAHPKTDPTTGDLHFFGYGALPPLLTYHRLDAAGELVTSAEIAVAGPTMMHDFAVTERHAVFLDLPMAFSLEAAMAGSLPYGWSDTYGARLGVMPLDRPGEVRWFEIDPCYVFHVGNAFEDAAGRIVLDVARYAPEDITAVWDSIGPNEAGHASAAAAAGVATLHRWAVDPAAGTVSQTQLSDQGLEFPTVDDDLAGRSNRYLYAVADSGTRAAVLRHDAETGAVAAHELGADVVAGEAVFVPAADRRHEDEGWLLSITTTRDGRASDLLVLDASDLSRVARVALPRGVPAGFHGSWNADES</sequence>
<dbReference type="EMBL" id="BAABGT010000003">
    <property type="protein sequence ID" value="GAA4535369.1"/>
    <property type="molecule type" value="Genomic_DNA"/>
</dbReference>
<proteinExistence type="inferred from homology"/>
<organism evidence="6 7">
    <name type="scientific">Pseudonocardia xishanensis</name>
    <dbReference type="NCBI Taxonomy" id="630995"/>
    <lineage>
        <taxon>Bacteria</taxon>
        <taxon>Bacillati</taxon>
        <taxon>Actinomycetota</taxon>
        <taxon>Actinomycetes</taxon>
        <taxon>Pseudonocardiales</taxon>
        <taxon>Pseudonocardiaceae</taxon>
        <taxon>Pseudonocardia</taxon>
    </lineage>
</organism>
<dbReference type="PANTHER" id="PTHR10543:SF89">
    <property type="entry name" value="CAROTENOID 9,10(9',10')-CLEAVAGE DIOXYGENASE 1"/>
    <property type="match status" value="1"/>
</dbReference>
<evidence type="ECO:0000256" key="1">
    <source>
        <dbReference type="ARBA" id="ARBA00006787"/>
    </source>
</evidence>
<name>A0ABP8RCP6_9PSEU</name>
<dbReference type="Proteomes" id="UP001501598">
    <property type="component" value="Unassembled WGS sequence"/>
</dbReference>
<reference evidence="7" key="1">
    <citation type="journal article" date="2019" name="Int. J. Syst. Evol. Microbiol.">
        <title>The Global Catalogue of Microorganisms (GCM) 10K type strain sequencing project: providing services to taxonomists for standard genome sequencing and annotation.</title>
        <authorList>
            <consortium name="The Broad Institute Genomics Platform"/>
            <consortium name="The Broad Institute Genome Sequencing Center for Infectious Disease"/>
            <person name="Wu L."/>
            <person name="Ma J."/>
        </authorList>
    </citation>
    <scope>NUCLEOTIDE SEQUENCE [LARGE SCALE GENOMIC DNA]</scope>
    <source>
        <strain evidence="7">JCM 17906</strain>
    </source>
</reference>
<accession>A0ABP8RCP6</accession>
<evidence type="ECO:0000313" key="6">
    <source>
        <dbReference type="EMBL" id="GAA4535369.1"/>
    </source>
</evidence>